<dbReference type="Pfam" id="PF13350">
    <property type="entry name" value="Y_phosphatase3"/>
    <property type="match status" value="1"/>
</dbReference>
<dbReference type="InterPro" id="IPR026893">
    <property type="entry name" value="Tyr/Ser_Pase_IphP-type"/>
</dbReference>
<evidence type="ECO:0000313" key="3">
    <source>
        <dbReference type="Proteomes" id="UP000051645"/>
    </source>
</evidence>
<gene>
    <name evidence="1" type="ORF">IV38_GL001264</name>
    <name evidence="2" type="ORF">IV40_GL002068</name>
</gene>
<evidence type="ECO:0000313" key="1">
    <source>
        <dbReference type="EMBL" id="KRN29048.1"/>
    </source>
</evidence>
<dbReference type="Gene3D" id="3.90.190.10">
    <property type="entry name" value="Protein tyrosine phosphatase superfamily"/>
    <property type="match status" value="1"/>
</dbReference>
<dbReference type="AlphaFoldDB" id="A0A0R2FWX1"/>
<protein>
    <submittedName>
        <fullName evidence="2">Protein-tyrosine phosphatase</fullName>
    </submittedName>
</protein>
<dbReference type="EMBL" id="JQAZ01000009">
    <property type="protein sequence ID" value="KRN30039.1"/>
    <property type="molecule type" value="Genomic_DNA"/>
</dbReference>
<dbReference type="STRING" id="81857.IV38_GL001264"/>
<dbReference type="Proteomes" id="UP000051751">
    <property type="component" value="Unassembled WGS sequence"/>
</dbReference>
<evidence type="ECO:0000313" key="2">
    <source>
        <dbReference type="EMBL" id="KRN30039.1"/>
    </source>
</evidence>
<evidence type="ECO:0000313" key="4">
    <source>
        <dbReference type="Proteomes" id="UP000051751"/>
    </source>
</evidence>
<keyword evidence="3" id="KW-1185">Reference proteome</keyword>
<dbReference type="RefSeq" id="WP_057771114.1">
    <property type="nucleotide sequence ID" value="NZ_JQAT01000002.1"/>
</dbReference>
<dbReference type="InterPro" id="IPR029021">
    <property type="entry name" value="Prot-tyrosine_phosphatase-like"/>
</dbReference>
<dbReference type="Proteomes" id="UP000051645">
    <property type="component" value="Unassembled WGS sequence"/>
</dbReference>
<dbReference type="PATRIC" id="fig|81857.3.peg.1270"/>
<dbReference type="EMBL" id="JQAT01000002">
    <property type="protein sequence ID" value="KRN29048.1"/>
    <property type="molecule type" value="Genomic_DNA"/>
</dbReference>
<dbReference type="PROSITE" id="PS00383">
    <property type="entry name" value="TYR_PHOSPHATASE_1"/>
    <property type="match status" value="1"/>
</dbReference>
<dbReference type="GO" id="GO:0004721">
    <property type="term" value="F:phosphoprotein phosphatase activity"/>
    <property type="evidence" value="ECO:0007669"/>
    <property type="project" value="InterPro"/>
</dbReference>
<dbReference type="OrthoDB" id="1188001at2"/>
<proteinExistence type="predicted"/>
<dbReference type="InterPro" id="IPR016130">
    <property type="entry name" value="Tyr_Pase_AS"/>
</dbReference>
<reference evidence="3 4" key="1">
    <citation type="journal article" date="2015" name="Genome Announc.">
        <title>Expanding the biotechnology potential of lactobacilli through comparative genomics of 213 strains and associated genera.</title>
        <authorList>
            <person name="Sun Z."/>
            <person name="Harris H.M."/>
            <person name="McCann A."/>
            <person name="Guo C."/>
            <person name="Argimon S."/>
            <person name="Zhang W."/>
            <person name="Yang X."/>
            <person name="Jeffery I.B."/>
            <person name="Cooney J.C."/>
            <person name="Kagawa T.F."/>
            <person name="Liu W."/>
            <person name="Song Y."/>
            <person name="Salvetti E."/>
            <person name="Wrobel A."/>
            <person name="Rasinkangas P."/>
            <person name="Parkhill J."/>
            <person name="Rea M.C."/>
            <person name="O'Sullivan O."/>
            <person name="Ritari J."/>
            <person name="Douillard F.P."/>
            <person name="Paul Ross R."/>
            <person name="Yang R."/>
            <person name="Briner A.E."/>
            <person name="Felis G.E."/>
            <person name="de Vos W.M."/>
            <person name="Barrangou R."/>
            <person name="Klaenhammer T.R."/>
            <person name="Caufield P.W."/>
            <person name="Cui Y."/>
            <person name="Zhang H."/>
            <person name="O'Toole P.W."/>
        </authorList>
    </citation>
    <scope>NUCLEOTIDE SEQUENCE [LARGE SCALE GENOMIC DNA]</scope>
    <source>
        <strain evidence="1 4">ATCC BAA-66</strain>
        <strain evidence="2 3">DSM 13344</strain>
    </source>
</reference>
<comment type="caution">
    <text evidence="2">The sequence shown here is derived from an EMBL/GenBank/DDBJ whole genome shotgun (WGS) entry which is preliminary data.</text>
</comment>
<accession>A0A0R2FWX1</accession>
<organism evidence="2 3">
    <name type="scientific">Lactobacillus selangorensis</name>
    <dbReference type="NCBI Taxonomy" id="81857"/>
    <lineage>
        <taxon>Bacteria</taxon>
        <taxon>Bacillati</taxon>
        <taxon>Bacillota</taxon>
        <taxon>Bacilli</taxon>
        <taxon>Lactobacillales</taxon>
        <taxon>Lactobacillaceae</taxon>
        <taxon>Lactobacillus</taxon>
    </lineage>
</organism>
<sequence>MSVSAPQRLLNIQGGENFRELGGYRTQDGHTVKWHKLLRSGKLDKLTSADEQLLDQYGVVQDIDFRSPDEVRKSPDKVPVNAVYEHVPVFTYDQTESSVSPEKMRQTLSADSQTGFHQMVDAYHGLVNDAHSKHAYQKFFAALLSNDQPNQVLLFHCTAGKDRTGMGAVFLLSALGVEPAAIRQDYLLTNQVTTKKIASMHQRLEQEHANANLKQSMQDLMTVNPAYLDTALEDIQKQSDTIQRYLHQELELSKDDIAVLRHIYLD</sequence>
<name>A0A0R2FWX1_9LACO</name>
<dbReference type="SUPFAM" id="SSF52799">
    <property type="entry name" value="(Phosphotyrosine protein) phosphatases II"/>
    <property type="match status" value="1"/>
</dbReference>